<feature type="domain" description="BTB" evidence="9">
    <location>
        <begin position="32"/>
        <end position="116"/>
    </location>
</feature>
<proteinExistence type="predicted"/>
<dbReference type="FunFam" id="3.30.160.60:FF:000110">
    <property type="entry name" value="Zinc finger protein-like"/>
    <property type="match status" value="1"/>
</dbReference>
<dbReference type="Pfam" id="PF00096">
    <property type="entry name" value="zf-C2H2"/>
    <property type="match status" value="2"/>
</dbReference>
<evidence type="ECO:0000256" key="5">
    <source>
        <dbReference type="ARBA" id="ARBA00022833"/>
    </source>
</evidence>
<dbReference type="Gene3D" id="3.30.160.60">
    <property type="entry name" value="Classic Zinc Finger"/>
    <property type="match status" value="3"/>
</dbReference>
<dbReference type="GO" id="GO:0005634">
    <property type="term" value="C:nucleus"/>
    <property type="evidence" value="ECO:0007669"/>
    <property type="project" value="UniProtKB-SubCell"/>
</dbReference>
<dbReference type="PANTHER" id="PTHR24394">
    <property type="entry name" value="ZINC FINGER PROTEIN"/>
    <property type="match status" value="1"/>
</dbReference>
<evidence type="ECO:0000256" key="2">
    <source>
        <dbReference type="ARBA" id="ARBA00022723"/>
    </source>
</evidence>
<feature type="domain" description="C2H2-type" evidence="10">
    <location>
        <begin position="365"/>
        <end position="392"/>
    </location>
</feature>
<evidence type="ECO:0000256" key="3">
    <source>
        <dbReference type="ARBA" id="ARBA00022737"/>
    </source>
</evidence>
<accession>A0A1B6MNW1</accession>
<evidence type="ECO:0000256" key="8">
    <source>
        <dbReference type="SAM" id="MobiDB-lite"/>
    </source>
</evidence>
<feature type="domain" description="C2H2-type" evidence="10">
    <location>
        <begin position="337"/>
        <end position="364"/>
    </location>
</feature>
<keyword evidence="2" id="KW-0479">Metal-binding</keyword>
<dbReference type="Pfam" id="PF00651">
    <property type="entry name" value="BTB"/>
    <property type="match status" value="1"/>
</dbReference>
<keyword evidence="6" id="KW-0539">Nucleus</keyword>
<reference evidence="11" key="1">
    <citation type="submission" date="2015-11" db="EMBL/GenBank/DDBJ databases">
        <title>De novo transcriptome assembly of four potential Pierce s Disease insect vectors from Arizona vineyards.</title>
        <authorList>
            <person name="Tassone E.E."/>
        </authorList>
    </citation>
    <scope>NUCLEOTIDE SEQUENCE</scope>
</reference>
<dbReference type="Gene3D" id="3.30.710.10">
    <property type="entry name" value="Potassium Channel Kv1.1, Chain A"/>
    <property type="match status" value="1"/>
</dbReference>
<feature type="compositionally biased region" description="Basic and acidic residues" evidence="8">
    <location>
        <begin position="537"/>
        <end position="546"/>
    </location>
</feature>
<organism evidence="11">
    <name type="scientific">Graphocephala atropunctata</name>
    <dbReference type="NCBI Taxonomy" id="36148"/>
    <lineage>
        <taxon>Eukaryota</taxon>
        <taxon>Metazoa</taxon>
        <taxon>Ecdysozoa</taxon>
        <taxon>Arthropoda</taxon>
        <taxon>Hexapoda</taxon>
        <taxon>Insecta</taxon>
        <taxon>Pterygota</taxon>
        <taxon>Neoptera</taxon>
        <taxon>Paraneoptera</taxon>
        <taxon>Hemiptera</taxon>
        <taxon>Auchenorrhyncha</taxon>
        <taxon>Membracoidea</taxon>
        <taxon>Cicadellidae</taxon>
        <taxon>Cicadellinae</taxon>
        <taxon>Cicadellini</taxon>
        <taxon>Graphocephala</taxon>
    </lineage>
</organism>
<dbReference type="InterPro" id="IPR011333">
    <property type="entry name" value="SKP1/BTB/POZ_sf"/>
</dbReference>
<feature type="domain" description="C2H2-type" evidence="10">
    <location>
        <begin position="477"/>
        <end position="505"/>
    </location>
</feature>
<keyword evidence="4 7" id="KW-0863">Zinc-finger</keyword>
<dbReference type="InterPro" id="IPR000210">
    <property type="entry name" value="BTB/POZ_dom"/>
</dbReference>
<evidence type="ECO:0000256" key="6">
    <source>
        <dbReference type="ARBA" id="ARBA00023242"/>
    </source>
</evidence>
<keyword evidence="3" id="KW-0677">Repeat</keyword>
<keyword evidence="5" id="KW-0862">Zinc</keyword>
<feature type="domain" description="C2H2-type" evidence="10">
    <location>
        <begin position="393"/>
        <end position="416"/>
    </location>
</feature>
<dbReference type="SUPFAM" id="SSF54695">
    <property type="entry name" value="POZ domain"/>
    <property type="match status" value="1"/>
</dbReference>
<dbReference type="GO" id="GO:0000981">
    <property type="term" value="F:DNA-binding transcription factor activity, RNA polymerase II-specific"/>
    <property type="evidence" value="ECO:0007669"/>
    <property type="project" value="TreeGrafter"/>
</dbReference>
<feature type="compositionally biased region" description="Low complexity" evidence="8">
    <location>
        <begin position="613"/>
        <end position="623"/>
    </location>
</feature>
<comment type="subcellular location">
    <subcellularLocation>
        <location evidence="1">Nucleus</location>
    </subcellularLocation>
</comment>
<gene>
    <name evidence="11" type="ORF">g.13743</name>
</gene>
<evidence type="ECO:0000259" key="10">
    <source>
        <dbReference type="PROSITE" id="PS50157"/>
    </source>
</evidence>
<dbReference type="InterPro" id="IPR036236">
    <property type="entry name" value="Znf_C2H2_sf"/>
</dbReference>
<dbReference type="PROSITE" id="PS50157">
    <property type="entry name" value="ZINC_FINGER_C2H2_2"/>
    <property type="match status" value="5"/>
</dbReference>
<evidence type="ECO:0000256" key="4">
    <source>
        <dbReference type="ARBA" id="ARBA00022771"/>
    </source>
</evidence>
<dbReference type="SMART" id="SM00225">
    <property type="entry name" value="BTB"/>
    <property type="match status" value="1"/>
</dbReference>
<feature type="region of interest" description="Disordered" evidence="8">
    <location>
        <begin position="531"/>
        <end position="552"/>
    </location>
</feature>
<dbReference type="GO" id="GO:0008270">
    <property type="term" value="F:zinc ion binding"/>
    <property type="evidence" value="ECO:0007669"/>
    <property type="project" value="UniProtKB-KW"/>
</dbReference>
<sequence length="1085" mass="123638">MASPRKEGTRKNSEHKKLLEGLFAQKNTGTLCDVQLQIQGSNIWGHACVLATCSSYFSQCFQFNVGKELTWENHWCHQKPLVIDLGTILNKTEILCSICVCKIIDFMYLRELVVMQGHFQHFCEIVRILNIFDLLPLCEQYIDKKFKSKTKLFLSDTRKDSENLTPNQDDNDIRNHDPTLLSLINQRVNTSKINQNVQQQNASENIVSLISIQSDKNHKQGILGTKTTVEVTEGIVDLKNDELTCSRELISLKREKDGENGIISMEHNYTNQIEDISKEPNNSGCDCDCCFDNKVSQSSNGVKHSKKRKMSCEICTSKSTSVKLMLKHIEDKNHYGTVCPICNMQTQNVNNFKQHVNDHANSKPYFCHICKKRNRHWENHKMHLRTHCKNKQFICEVCYKSFSRSNNLMVHLKTHSKTYLCKECHYLTIDIKIFKTHMLQHSDKNVSDETAHALPSDCSDQPILNTDLKQYEIEKKFHCKVCGKSFTKKKNLLRHIELKHTSVPDYNCSFCNYLTKRTDLLRKHLKKHHNFTPSEEEERRWKGQKKESKKHQTLKEIVDESKNVMGVLIPVQLVSTSETFLNSFSIKNGNLENVKIHKENYVMNQIEGGIASNNFTSNQSQSNGPQPEPISDLPTVTQKFNTSSHVHKNMSGVLQTSNINENKVQIDGLSSMPSDNDACSMIFPEVTSFQSVQVDLPKQYSNSDKLSKSLKRIYPDPEVVQNLHIVVDNKASQSVDNLENGSDFIDSNEDIWLNEATGELLTGNNFMKIRLLENDCVNNGNSANTPITPSFDFNDPFQTLILNEATNGLPVFDFVDDTDDLKSNPQTPQTNLVEFDDSDSYFSWNCLDSGFCSLWVLNEATGELNMVSFGMQPLKNSDDLELDENTGTLTSKDDDETALFLNEGTGDLSVIYFNPNKRECDSPLHLFSEKLNQDALETRSEHSDDGSEFLNEEFLRASASFMADSGNETFLNELTGEFDTANLSNYQQESKATGNQHVYLNEETGEISSNIFNNDLNSGLLPNAEMLPYDYDDSIHCEDFEPFSTEMDDFSSQLCLESHSENDWQPIDENCDTLLNECTGEFVKK</sequence>
<dbReference type="PANTHER" id="PTHR24394:SF44">
    <property type="entry name" value="ZINC FINGER PROTEIN 271-LIKE"/>
    <property type="match status" value="1"/>
</dbReference>
<evidence type="ECO:0008006" key="12">
    <source>
        <dbReference type="Google" id="ProtNLM"/>
    </source>
</evidence>
<feature type="region of interest" description="Disordered" evidence="8">
    <location>
        <begin position="613"/>
        <end position="632"/>
    </location>
</feature>
<dbReference type="InterPro" id="IPR013087">
    <property type="entry name" value="Znf_C2H2_type"/>
</dbReference>
<dbReference type="SUPFAM" id="SSF57667">
    <property type="entry name" value="beta-beta-alpha zinc fingers"/>
    <property type="match status" value="2"/>
</dbReference>
<feature type="domain" description="C2H2-type" evidence="10">
    <location>
        <begin position="506"/>
        <end position="533"/>
    </location>
</feature>
<dbReference type="EMBL" id="GEBQ01002386">
    <property type="protein sequence ID" value="JAT37591.1"/>
    <property type="molecule type" value="Transcribed_RNA"/>
</dbReference>
<dbReference type="SMART" id="SM00355">
    <property type="entry name" value="ZnF_C2H2"/>
    <property type="match status" value="7"/>
</dbReference>
<dbReference type="FunFam" id="3.30.160.60:FF:000100">
    <property type="entry name" value="Zinc finger 45-like"/>
    <property type="match status" value="1"/>
</dbReference>
<evidence type="ECO:0000259" key="9">
    <source>
        <dbReference type="PROSITE" id="PS50097"/>
    </source>
</evidence>
<evidence type="ECO:0000256" key="7">
    <source>
        <dbReference type="PROSITE-ProRule" id="PRU00042"/>
    </source>
</evidence>
<evidence type="ECO:0000313" key="11">
    <source>
        <dbReference type="EMBL" id="JAT37591.1"/>
    </source>
</evidence>
<dbReference type="PROSITE" id="PS50097">
    <property type="entry name" value="BTB"/>
    <property type="match status" value="1"/>
</dbReference>
<evidence type="ECO:0000256" key="1">
    <source>
        <dbReference type="ARBA" id="ARBA00004123"/>
    </source>
</evidence>
<dbReference type="PROSITE" id="PS00028">
    <property type="entry name" value="ZINC_FINGER_C2H2_1"/>
    <property type="match status" value="2"/>
</dbReference>
<name>A0A1B6MNW1_9HEMI</name>
<dbReference type="AlphaFoldDB" id="A0A1B6MNW1"/>
<protein>
    <recommendedName>
        <fullName evidence="12">BTB domain-containing protein</fullName>
    </recommendedName>
</protein>